<evidence type="ECO:0000313" key="2">
    <source>
        <dbReference type="Proteomes" id="UP000572407"/>
    </source>
</evidence>
<dbReference type="Proteomes" id="UP000572407">
    <property type="component" value="Unassembled WGS sequence"/>
</dbReference>
<dbReference type="AlphaFoldDB" id="A0A7V8UF53"/>
<gene>
    <name evidence="1" type="ORF">FHK92_21815</name>
</gene>
<comment type="caution">
    <text evidence="1">The sequence shown here is derived from an EMBL/GenBank/DDBJ whole genome shotgun (WGS) entry which is preliminary data.</text>
</comment>
<organism evidence="1 2">
    <name type="scientific">Pseudomonas brassicacearum subsp. neoaurantiaca</name>
    <dbReference type="NCBI Taxonomy" id="494916"/>
    <lineage>
        <taxon>Bacteria</taxon>
        <taxon>Pseudomonadati</taxon>
        <taxon>Pseudomonadota</taxon>
        <taxon>Gammaproteobacteria</taxon>
        <taxon>Pseudomonadales</taxon>
        <taxon>Pseudomonadaceae</taxon>
        <taxon>Pseudomonas</taxon>
    </lineage>
</organism>
<evidence type="ECO:0000313" key="1">
    <source>
        <dbReference type="EMBL" id="MBA1380407.1"/>
    </source>
</evidence>
<accession>A0A7V8UF53</accession>
<name>A0A7V8UF53_9PSED</name>
<reference evidence="1 2" key="1">
    <citation type="submission" date="2019-06" db="EMBL/GenBank/DDBJ databases">
        <title>Analysis of the biodiversity of Brassica napus bacterial endophytes for the selection of potential efficient biofertilizers for rapeseed crops.</title>
        <authorList>
            <person name="Jimenez-Gomez A."/>
            <person name="Saati-Santamaria Z."/>
            <person name="Menendez E."/>
            <person name="Rivas R."/>
            <person name="Mateos P.F."/>
            <person name="Velazquez E."/>
            <person name="Garcia-Fraile P."/>
        </authorList>
    </citation>
    <scope>NUCLEOTIDE SEQUENCE [LARGE SCALE GENOMIC DNA]</scope>
    <source>
        <strain evidence="1 2">CDVBN10</strain>
    </source>
</reference>
<dbReference type="EMBL" id="VDLV01000044">
    <property type="protein sequence ID" value="MBA1380407.1"/>
    <property type="molecule type" value="Genomic_DNA"/>
</dbReference>
<evidence type="ECO:0008006" key="3">
    <source>
        <dbReference type="Google" id="ProtNLM"/>
    </source>
</evidence>
<sequence>MRYRCLLKSYDLHYVWGLLFVFSIENTQDVVREEIITSKNVNDDEELSQLFGLLIRPDFLCHSSKEQILLIDTLAYFLECDDSFDRVFLNLDTYFDQKVEDQRRFMRVLLASLMKYRAEAS</sequence>
<protein>
    <recommendedName>
        <fullName evidence="3">CdiI immunity protein domain-containing protein</fullName>
    </recommendedName>
</protein>
<proteinExistence type="predicted"/>